<accession>A0A1Q8S5S1</accession>
<dbReference type="InterPro" id="IPR042099">
    <property type="entry name" value="ANL_N_sf"/>
</dbReference>
<dbReference type="SUPFAM" id="SSF52777">
    <property type="entry name" value="CoA-dependent acyltransferases"/>
    <property type="match status" value="8"/>
</dbReference>
<evidence type="ECO:0000313" key="6">
    <source>
        <dbReference type="Proteomes" id="UP000186583"/>
    </source>
</evidence>
<feature type="domain" description="Carrier" evidence="4">
    <location>
        <begin position="11"/>
        <end position="86"/>
    </location>
</feature>
<dbReference type="PROSITE" id="PS50075">
    <property type="entry name" value="CARRIER"/>
    <property type="match status" value="2"/>
</dbReference>
<keyword evidence="3" id="KW-0436">Ligase</keyword>
<feature type="domain" description="Carrier" evidence="4">
    <location>
        <begin position="1124"/>
        <end position="1200"/>
    </location>
</feature>
<evidence type="ECO:0000256" key="1">
    <source>
        <dbReference type="ARBA" id="ARBA00022450"/>
    </source>
</evidence>
<dbReference type="InterPro" id="IPR045851">
    <property type="entry name" value="AMP-bd_C_sf"/>
</dbReference>
<keyword evidence="1" id="KW-0596">Phosphopantetheine</keyword>
<dbReference type="Gene3D" id="3.40.50.12780">
    <property type="entry name" value="N-terminal domain of ligase-like"/>
    <property type="match status" value="2"/>
</dbReference>
<dbReference type="NCBIfam" id="TIGR01733">
    <property type="entry name" value="AA-adenyl-dom"/>
    <property type="match status" value="2"/>
</dbReference>
<dbReference type="PANTHER" id="PTHR45527:SF12">
    <property type="entry name" value="NONRIBOSOMAL PEPTIDE SYNTHETASE IVOA"/>
    <property type="match status" value="1"/>
</dbReference>
<dbReference type="PROSITE" id="PS00455">
    <property type="entry name" value="AMP_BINDING"/>
    <property type="match status" value="2"/>
</dbReference>
<dbReference type="SMART" id="SM00823">
    <property type="entry name" value="PKS_PP"/>
    <property type="match status" value="2"/>
</dbReference>
<dbReference type="InterPro" id="IPR020806">
    <property type="entry name" value="PKS_PP-bd"/>
</dbReference>
<dbReference type="Gene3D" id="3.30.300.30">
    <property type="match status" value="2"/>
</dbReference>
<proteinExistence type="predicted"/>
<keyword evidence="6" id="KW-1185">Reference proteome</keyword>
<organism evidence="5 6">
    <name type="scientific">Colletotrichum chlorophyti</name>
    <dbReference type="NCBI Taxonomy" id="708187"/>
    <lineage>
        <taxon>Eukaryota</taxon>
        <taxon>Fungi</taxon>
        <taxon>Dikarya</taxon>
        <taxon>Ascomycota</taxon>
        <taxon>Pezizomycotina</taxon>
        <taxon>Sordariomycetes</taxon>
        <taxon>Hypocreomycetidae</taxon>
        <taxon>Glomerellales</taxon>
        <taxon>Glomerellaceae</taxon>
        <taxon>Colletotrichum</taxon>
    </lineage>
</organism>
<dbReference type="InterPro" id="IPR010071">
    <property type="entry name" value="AA_adenyl_dom"/>
</dbReference>
<dbReference type="InterPro" id="IPR000873">
    <property type="entry name" value="AMP-dep_synth/lig_dom"/>
</dbReference>
<dbReference type="FunFam" id="3.30.559.30:FF:000002">
    <property type="entry name" value="Nonribosomal peptide synthase Pes1"/>
    <property type="match status" value="1"/>
</dbReference>
<dbReference type="GO" id="GO:0044550">
    <property type="term" value="P:secondary metabolite biosynthetic process"/>
    <property type="evidence" value="ECO:0007669"/>
    <property type="project" value="TreeGrafter"/>
</dbReference>
<gene>
    <name evidence="5" type="ORF">CCHL11_02341</name>
</gene>
<name>A0A1Q8S5S1_9PEZI</name>
<dbReference type="SUPFAM" id="SSF47336">
    <property type="entry name" value="ACP-like"/>
    <property type="match status" value="2"/>
</dbReference>
<dbReference type="Proteomes" id="UP000186583">
    <property type="component" value="Unassembled WGS sequence"/>
</dbReference>
<dbReference type="InterPro" id="IPR023213">
    <property type="entry name" value="CAT-like_dom_sf"/>
</dbReference>
<evidence type="ECO:0000256" key="2">
    <source>
        <dbReference type="ARBA" id="ARBA00022553"/>
    </source>
</evidence>
<dbReference type="OrthoDB" id="416786at2759"/>
<dbReference type="SUPFAM" id="SSF56801">
    <property type="entry name" value="Acetyl-CoA synthetase-like"/>
    <property type="match status" value="2"/>
</dbReference>
<sequence length="3113" mass="347723">MTGNADLDDTDAVLERLKTLVSQILGISPESADSQASFVTLGGDSFKAVHLFQKCTEQGLSIRLQDLLHRPLEEIASLSQSSATSDFDWAGNPKRQGGHERFPLMPCDYDFAKIHDELRGRFGSSPHDVEDIYPCSSMQESMYIGQKMSSKRLYRTRGLFETQEGFNLEHFEKVWDDIVSRHQILRAVFVETSDSSSGRLLDAVVLKKKKQRVTVKRVRNLEEVKRNFHSRDGDAKRHFEDEYQHRIVIYTNEESATFVRGLFQVDLNHLTVDGSSLMIIIDELIKGLQGTRLSCPAPGYGRYINYLQNQANEDEALDYWIDYLDGAEPCYFPTMNDNRGGDEGSFNVVEMGLDTTLEDLRAFCQRCNATLSSTLQVAWALVLQAYTGDPNVCFGYLSSGRSLPIMGVSDIVGPMMNLLVCRIDGINEMTLGELLDGIRDDFVNALPHQCFSIGRVQRILGTNESKLFNTIMTSYYSPSMSHDDRNNLFKLVASHNASDFDIVLKVVYSDVDIRVRLAYSTATLSPMMAEKVSHTFSSVLSRIAEKSSLRTPISEYTTISPGDLQQVTYWNSQNTFRDVPLECVHQLIEERVRLHPEAPAIYACDGEMTYKELDVAATAIAQHISELGVGPGAFIPLCFEKSKWYSVSVLAVLKSGNAFVPLDLSNPPVRIQEILCQIGVSQESGLLICSFQQASELRCFARHVLELSQVQLSASMAKANTGPLPLITPRDPAYVIFTSGSTGRPKGVVVEHGAYAYAARAHQEGIHINSSSRVLQFASYGFDTSMEDHLTTFAVGACLCVPSENDRLSLPDLASFATKAGANWAHLTPSFAEMLDPDLMPTMRTMVLGGEAMTGKCIQNWCKPGRTTLIQVYGPSECCVTTTISKVSLQDAPTNIGTAVPGCATWVTKIENPDALQHVGAVGELVVEGPILARGYLGSQEQTAHAFVQGLAWAPEKRLYRTGDLVKHDSDGHLHFVGRRDGRVKLRGQRIELGEVERQLIFEPRVQHCLVLVPKSGPCTKRLVAVVQLAESFTETDSSLSAPTSKVEILETTWVEHISCMKIFILDKLPPYMNPDLWIILKAIPRNSSGKLDRKTVSKYLEAMPSEQYSKLVTRMEDEQSDERPGTNAELLMREIWSEVLNVPEEEIGWNVSFYYLGGDSISAMTISSMARQRGLFISAADILRYRSIERVVSAAVHTSLITPSNASISTEAGAAEPFTLSPIQQLHFQAAPKGDFLDQQTMVLQVTNRVDQSVLLQAFELLVEAHPMLRARFELHDGQWTQRVLPSSLTDKNYQFRLRFHSRDESDYILSCIGEAKSSLDLACGPLVAVDVFETRIQTLLSITIHHLVVDTVSWRLLLRELESFLLYGSPIQPESTTFKTWTLAQSQFASRLVPEDTLPAVEHLPAVDLSFWGTENLDNCFKNATSRIITFSTEVTKDFLSANHLSGYSTVDILTAAVFESFYETFGRSPSVFIEGHGREAFLPDVDPSGIVGWFTTFSPVIIQQDDNDVLARVRESRALTPLNGLSYFSSRFLNDAGVEAFRGNHWPMEVTINYLGSFQQFETQDSLFRRCHDDLQVRLSELRRQQRESSTRYSLISVLGVVKDGQLSVEIEWNSHMSHQPQLKEWPIHFEQIILQLTQHFLFKLSGKEPLRPDGLCAAWRRIVETHPILRTIFFEDESGAFQQVVLRAVAPSVEILSLDDEGELPAIWAKNKALKWPTPLSGEILHKLKLYAAKNGSIYCLISKNHVITDGTTSRLIIRNLLDAYRGNLRLDVCPYSNYIDYVNKQDGKKITDYWDKYLRGASSCHFPRLRRTLNTLNTPVEFTRVSSVLSNKTLLEAASRKLDLTLPVIFQAAWAVVLSTYLNSEDVMFGMLCNGRDTPIQGAADIVGPMATIVPIRARLASDVKACEVFRSMQADNIEHLSRQAISLAHIQHAAKRGGETMFNTILNFYKAGIAFPSQIIKTELLYSQDTSEYDIAVCVTEERNRLKITVESPTSFLSKPQAHRLLAVYLNAVQTMTNNPDTRVREVSLTTDLDHGQIKQWAPTRLKTSDKCIHDMITNTMIRQPSKPAISSWDGDVTYAELNTLSTKLSVHLQSFGAGPGEIVVLCFEKSLWAVVAMLAVAKSGAAFVHIDPNGAPKRTESIIKQTRSRLGLASPTHCDKLLCVVETITVVDKKSIRFLPYYTTKDLLKQSATPSDTLYIIFTSGTTGRPKGVVIPHGSFCSAVTSNKAWLHIRPTSRVLQFTNYCFDASLEEIFTVLVAGGCICIPSETERMSDLPGFIARKEVNWAAFTPSFLRTLGPDDLETVKFITVHAEPMSQDLVDRWAGKIRMRPSYGPTECSVTSTVGAIFTVGSDATNIGWPIGCRGWVVHPENHNILMPVGAVGELLLDGPIVGQGYLGDGEKTAAAFIEPPLWAVDKVVSYNSVAPRKLYKTGDLVRYAEDGTLLIQRRKDHSQVKIRGQRVELSEIQYHLDNLSELVQHSMVLVPKSGVLEGRLVAVASLIEYSSGISTTHNPNQFPEMIEKSSLSEEASKKLSRVLDSINTSLEKQLPRYMIPETWILVKSLPVQLSLKLDRKLVTDWVEDIDEKTLQAALEVSQHSIAMQVMQLCKLAGFQLTTQDVLANPSVAKLALVASQDVMLDRHAPPTPPRSPDDSVGLSNFTKHILKTDSNVQFVAPCSPFQQRMYHCFLKRPQLPYIFNSLVRLDCVNGSSAMDTTMLQRAWQQTVDRHAMLRAIFFPDPDTSVVSFKVLKEHRADVKVLSVGTDLDAVQQSRDHLTSALSMAFKKDCPPLSVCIFVTEEKEVFAHFVMAHILIDHVSLAHIFSDFAAFYRNQITAPAALPGGFQHYIQHISRTRSVQDSNKYWVEYLKDIKPYMIPSDSLGRSTADPHSMGGVEFSLDITPKMRDFLSEAKVTLSNLLQFNWALLLHVYTGHATVCFGHLVSDRDVDLPHADEIVGPMLSMLIGRASFTDSTSLINSLQTFQEDSIRSLGHKTFELAEVERQLGCEATGFFNTLVNYRKVTYSGTKTDLNFRSVWKQDPHELQQLLVLAFNEEPSRLNATITYYESLFSERTVKTLSETYNRLFKLITSGQQRTVGDVKMALNA</sequence>
<dbReference type="GO" id="GO:0016874">
    <property type="term" value="F:ligase activity"/>
    <property type="evidence" value="ECO:0007669"/>
    <property type="project" value="UniProtKB-KW"/>
</dbReference>
<dbReference type="InterPro" id="IPR001242">
    <property type="entry name" value="Condensation_dom"/>
</dbReference>
<dbReference type="Pfam" id="PF00550">
    <property type="entry name" value="PP-binding"/>
    <property type="match status" value="2"/>
</dbReference>
<protein>
    <submittedName>
        <fullName evidence="5">Nonribosomal peptide synthetase 8-like protein 3</fullName>
    </submittedName>
</protein>
<evidence type="ECO:0000256" key="3">
    <source>
        <dbReference type="ARBA" id="ARBA00022598"/>
    </source>
</evidence>
<dbReference type="CDD" id="cd19542">
    <property type="entry name" value="CT_NRPS-like"/>
    <property type="match status" value="2"/>
</dbReference>
<reference evidence="5 6" key="1">
    <citation type="submission" date="2016-11" db="EMBL/GenBank/DDBJ databases">
        <title>Draft Genome Assembly of Colletotrichum chlorophyti a pathogen of herbaceous plants.</title>
        <authorList>
            <person name="Gan P."/>
            <person name="Narusaka M."/>
            <person name="Tsushima A."/>
            <person name="Narusaka Y."/>
            <person name="Takano Y."/>
            <person name="Shirasu K."/>
        </authorList>
    </citation>
    <scope>NUCLEOTIDE SEQUENCE [LARGE SCALE GENOMIC DNA]</scope>
    <source>
        <strain evidence="5 6">NTL11</strain>
    </source>
</reference>
<evidence type="ECO:0000313" key="5">
    <source>
        <dbReference type="EMBL" id="OLN96770.1"/>
    </source>
</evidence>
<dbReference type="Pfam" id="PF00668">
    <property type="entry name" value="Condensation"/>
    <property type="match status" value="4"/>
</dbReference>
<comment type="caution">
    <text evidence="5">The sequence shown here is derived from an EMBL/GenBank/DDBJ whole genome shotgun (WGS) entry which is preliminary data.</text>
</comment>
<keyword evidence="2" id="KW-0597">Phosphoprotein</keyword>
<evidence type="ECO:0000259" key="4">
    <source>
        <dbReference type="PROSITE" id="PS50075"/>
    </source>
</evidence>
<dbReference type="STRING" id="708187.A0A1Q8S5S1"/>
<dbReference type="PANTHER" id="PTHR45527">
    <property type="entry name" value="NONRIBOSOMAL PEPTIDE SYNTHETASE"/>
    <property type="match status" value="1"/>
</dbReference>
<dbReference type="Gene3D" id="3.30.559.30">
    <property type="entry name" value="Nonribosomal peptide synthetase, condensation domain"/>
    <property type="match status" value="4"/>
</dbReference>
<dbReference type="InterPro" id="IPR009081">
    <property type="entry name" value="PP-bd_ACP"/>
</dbReference>
<dbReference type="Gene3D" id="3.30.559.10">
    <property type="entry name" value="Chloramphenicol acetyltransferase-like domain"/>
    <property type="match status" value="4"/>
</dbReference>
<dbReference type="GO" id="GO:0005737">
    <property type="term" value="C:cytoplasm"/>
    <property type="evidence" value="ECO:0007669"/>
    <property type="project" value="TreeGrafter"/>
</dbReference>
<dbReference type="Gene3D" id="1.10.1200.10">
    <property type="entry name" value="ACP-like"/>
    <property type="match status" value="2"/>
</dbReference>
<dbReference type="GO" id="GO:0043041">
    <property type="term" value="P:amino acid activation for nonribosomal peptide biosynthetic process"/>
    <property type="evidence" value="ECO:0007669"/>
    <property type="project" value="TreeGrafter"/>
</dbReference>
<dbReference type="CDD" id="cd05918">
    <property type="entry name" value="A_NRPS_SidN3_like"/>
    <property type="match status" value="2"/>
</dbReference>
<dbReference type="EMBL" id="MPGH01000014">
    <property type="protein sequence ID" value="OLN96770.1"/>
    <property type="molecule type" value="Genomic_DNA"/>
</dbReference>
<dbReference type="InterPro" id="IPR020845">
    <property type="entry name" value="AMP-binding_CS"/>
</dbReference>
<dbReference type="Pfam" id="PF00501">
    <property type="entry name" value="AMP-binding"/>
    <property type="match status" value="2"/>
</dbReference>
<dbReference type="GO" id="GO:0031177">
    <property type="term" value="F:phosphopantetheine binding"/>
    <property type="evidence" value="ECO:0007669"/>
    <property type="project" value="InterPro"/>
</dbReference>
<dbReference type="FunFam" id="3.40.50.12780:FF:000014">
    <property type="entry name" value="Nonribosomal peptide synthetase 1"/>
    <property type="match status" value="1"/>
</dbReference>
<dbReference type="FunFam" id="3.30.300.30:FF:000015">
    <property type="entry name" value="Nonribosomal peptide synthase SidD"/>
    <property type="match status" value="2"/>
</dbReference>
<dbReference type="InterPro" id="IPR036736">
    <property type="entry name" value="ACP-like_sf"/>
</dbReference>